<dbReference type="EMBL" id="CP072133">
    <property type="protein sequence ID" value="QTH71121.1"/>
    <property type="molecule type" value="Genomic_DNA"/>
</dbReference>
<evidence type="ECO:0000313" key="3">
    <source>
        <dbReference type="Proteomes" id="UP000664904"/>
    </source>
</evidence>
<dbReference type="KEGG" id="pxi:J5O05_14970"/>
<gene>
    <name evidence="2" type="ORF">J5O05_14970</name>
</gene>
<protein>
    <recommendedName>
        <fullName evidence="4">Secreted protein</fullName>
    </recommendedName>
</protein>
<evidence type="ECO:0000256" key="1">
    <source>
        <dbReference type="SAM" id="SignalP"/>
    </source>
</evidence>
<reference evidence="2" key="1">
    <citation type="submission" date="2021-03" db="EMBL/GenBank/DDBJ databases">
        <title>Complete Genome of Pseudoalteromonas xiamenensis STKMTI.2, a new potential marine bacterium producing anti-Vibrio compounds.</title>
        <authorList>
            <person name="Handayani D.P."/>
            <person name="Isnansetyo A."/>
            <person name="Istiqomah I."/>
            <person name="Jumina J."/>
        </authorList>
    </citation>
    <scope>NUCLEOTIDE SEQUENCE</scope>
    <source>
        <strain evidence="2">STKMTI.2</strain>
    </source>
</reference>
<accession>A0A975DIW2</accession>
<evidence type="ECO:0008006" key="4">
    <source>
        <dbReference type="Google" id="ProtNLM"/>
    </source>
</evidence>
<feature type="chain" id="PRO_5037031968" description="Secreted protein" evidence="1">
    <location>
        <begin position="28"/>
        <end position="95"/>
    </location>
</feature>
<keyword evidence="1" id="KW-0732">Signal</keyword>
<keyword evidence="3" id="KW-1185">Reference proteome</keyword>
<name>A0A975DIW2_9GAMM</name>
<organism evidence="2 3">
    <name type="scientific">Pseudoalteromonas xiamenensis</name>
    <dbReference type="NCBI Taxonomy" id="882626"/>
    <lineage>
        <taxon>Bacteria</taxon>
        <taxon>Pseudomonadati</taxon>
        <taxon>Pseudomonadota</taxon>
        <taxon>Gammaproteobacteria</taxon>
        <taxon>Alteromonadales</taxon>
        <taxon>Pseudoalteromonadaceae</taxon>
        <taxon>Pseudoalteromonas</taxon>
    </lineage>
</organism>
<feature type="signal peptide" evidence="1">
    <location>
        <begin position="1"/>
        <end position="27"/>
    </location>
</feature>
<proteinExistence type="predicted"/>
<evidence type="ECO:0000313" key="2">
    <source>
        <dbReference type="EMBL" id="QTH71121.1"/>
    </source>
</evidence>
<sequence>MQLVRWFVTSFVAIVLLGLAQSETVQAGVEQPHSELHCFSPNLDDQNVDDNGDIIAVSHTSVGMVFVDTQISTASHNFASPTLASFHARTPPYSI</sequence>
<dbReference type="RefSeq" id="WP_208842762.1">
    <property type="nucleotide sequence ID" value="NZ_CP072133.1"/>
</dbReference>
<dbReference type="Proteomes" id="UP000664904">
    <property type="component" value="Chromosome"/>
</dbReference>
<dbReference type="AlphaFoldDB" id="A0A975DIW2"/>